<proteinExistence type="predicted"/>
<organism evidence="1 2">
    <name type="scientific">Enterococcus alishanensis</name>
    <dbReference type="NCBI Taxonomy" id="1303817"/>
    <lineage>
        <taxon>Bacteria</taxon>
        <taxon>Bacillati</taxon>
        <taxon>Bacillota</taxon>
        <taxon>Bacilli</taxon>
        <taxon>Lactobacillales</taxon>
        <taxon>Enterococcaceae</taxon>
        <taxon>Enterococcus</taxon>
    </lineage>
</organism>
<gene>
    <name evidence="1" type="ORF">KUA55_18200</name>
</gene>
<accession>A0ABS6THW7</accession>
<evidence type="ECO:0000313" key="2">
    <source>
        <dbReference type="Proteomes" id="UP000774130"/>
    </source>
</evidence>
<dbReference type="RefSeq" id="WP_218327775.1">
    <property type="nucleotide sequence ID" value="NZ_JAHUZB010000042.1"/>
</dbReference>
<evidence type="ECO:0000313" key="1">
    <source>
        <dbReference type="EMBL" id="MBV7392566.1"/>
    </source>
</evidence>
<sequence>EAINYEVAFDKNASDAIGSMSNQAFAYDEQKELSENTFTRPGYTFTGWNTEVKGSGTTYTDKAQVKNLLAKDGSIITLYAQWSGNKENSILFDLNADNDPNATTDQKNIQNLATGSSYDLSTGIKDASRTGYKFTGWYTEA</sequence>
<protein>
    <submittedName>
        <fullName evidence="1">InlB B-repeat-containing protein</fullName>
    </submittedName>
</protein>
<keyword evidence="2" id="KW-1185">Reference proteome</keyword>
<feature type="non-terminal residue" evidence="1">
    <location>
        <position position="141"/>
    </location>
</feature>
<comment type="caution">
    <text evidence="1">The sequence shown here is derived from an EMBL/GenBank/DDBJ whole genome shotgun (WGS) entry which is preliminary data.</text>
</comment>
<dbReference type="EMBL" id="JAHUZB010000042">
    <property type="protein sequence ID" value="MBV7392566.1"/>
    <property type="molecule type" value="Genomic_DNA"/>
</dbReference>
<dbReference type="Proteomes" id="UP000774130">
    <property type="component" value="Unassembled WGS sequence"/>
</dbReference>
<name>A0ABS6THW7_9ENTE</name>
<dbReference type="Pfam" id="PF09479">
    <property type="entry name" value="Flg_new"/>
    <property type="match status" value="2"/>
</dbReference>
<reference evidence="1 2" key="1">
    <citation type="submission" date="2021-06" db="EMBL/GenBank/DDBJ databases">
        <title>Enterococcus alishanensis sp. nov., a novel lactic acid bacterium isolated from fresh coffee beans.</title>
        <authorList>
            <person name="Chen Y.-S."/>
        </authorList>
    </citation>
    <scope>NUCLEOTIDE SEQUENCE [LARGE SCALE GENOMIC DNA]</scope>
    <source>
        <strain evidence="1 2">ALS3</strain>
    </source>
</reference>
<feature type="non-terminal residue" evidence="1">
    <location>
        <position position="1"/>
    </location>
</feature>
<dbReference type="InterPro" id="IPR013378">
    <property type="entry name" value="InlB-like_B-rpt"/>
</dbReference>
<dbReference type="NCBIfam" id="TIGR02543">
    <property type="entry name" value="List_Bact_rpt"/>
    <property type="match status" value="1"/>
</dbReference>